<evidence type="ECO:0000313" key="2">
    <source>
        <dbReference type="EMBL" id="MPR28570.1"/>
    </source>
</evidence>
<keyword evidence="3" id="KW-1185">Reference proteome</keyword>
<organism evidence="2 3">
    <name type="scientific">Microvirga tunisiensis</name>
    <dbReference type="NCBI Taxonomy" id="2108360"/>
    <lineage>
        <taxon>Bacteria</taxon>
        <taxon>Pseudomonadati</taxon>
        <taxon>Pseudomonadota</taxon>
        <taxon>Alphaproteobacteria</taxon>
        <taxon>Hyphomicrobiales</taxon>
        <taxon>Methylobacteriaceae</taxon>
        <taxon>Microvirga</taxon>
    </lineage>
</organism>
<comment type="caution">
    <text evidence="2">The sequence shown here is derived from an EMBL/GenBank/DDBJ whole genome shotgun (WGS) entry which is preliminary data.</text>
</comment>
<dbReference type="Proteomes" id="UP000403266">
    <property type="component" value="Unassembled WGS sequence"/>
</dbReference>
<evidence type="ECO:0000259" key="1">
    <source>
        <dbReference type="Pfam" id="PF13358"/>
    </source>
</evidence>
<accession>A0A5N7MPJ9</accession>
<protein>
    <submittedName>
        <fullName evidence="2">Transposase</fullName>
    </submittedName>
</protein>
<dbReference type="InterPro" id="IPR036397">
    <property type="entry name" value="RNaseH_sf"/>
</dbReference>
<sequence length="193" mass="21708">MAQARVGGAQKKAHRERRTLLLVDETGHSFRARPATTWARRGLTPLLRRVSKRREVSSIVAITPDGRLYARHFRTPISSRCVILALRFFRRKVGAPLLVVWDRLNAHRSRATMDFVSAHAQDYTVAYLPAYAPELNPEEQCNALVKCAMANALPGSVADLHRLARREFCRLQGQPEMIVSFFRHAGLSVAGLP</sequence>
<name>A0A5N7MPJ9_9HYPH</name>
<dbReference type="EMBL" id="VOSK01000155">
    <property type="protein sequence ID" value="MPR28570.1"/>
    <property type="molecule type" value="Genomic_DNA"/>
</dbReference>
<dbReference type="GO" id="GO:0003676">
    <property type="term" value="F:nucleic acid binding"/>
    <property type="evidence" value="ECO:0007669"/>
    <property type="project" value="InterPro"/>
</dbReference>
<gene>
    <name evidence="2" type="ORF">FS320_26345</name>
</gene>
<reference evidence="2 3" key="1">
    <citation type="journal article" date="2019" name="Syst. Appl. Microbiol.">
        <title>Microvirga tunisiensis sp. nov., a root nodule symbiotic bacterium isolated from Lupinus micranthus and L. luteus grown in Northern Tunisia.</title>
        <authorList>
            <person name="Msaddak A."/>
            <person name="Rejili M."/>
            <person name="Duran D."/>
            <person name="Mars M."/>
            <person name="Palacios J.M."/>
            <person name="Ruiz-Argueso T."/>
            <person name="Rey L."/>
            <person name="Imperial J."/>
        </authorList>
    </citation>
    <scope>NUCLEOTIDE SEQUENCE [LARGE SCALE GENOMIC DNA]</scope>
    <source>
        <strain evidence="2 3">Lmie10</strain>
    </source>
</reference>
<feature type="domain" description="Tc1-like transposase DDE" evidence="1">
    <location>
        <begin position="20"/>
        <end position="153"/>
    </location>
</feature>
<dbReference type="OrthoDB" id="7238295at2"/>
<dbReference type="AlphaFoldDB" id="A0A5N7MPJ9"/>
<evidence type="ECO:0000313" key="3">
    <source>
        <dbReference type="Proteomes" id="UP000403266"/>
    </source>
</evidence>
<dbReference type="InterPro" id="IPR038717">
    <property type="entry name" value="Tc1-like_DDE_dom"/>
</dbReference>
<dbReference type="Pfam" id="PF13358">
    <property type="entry name" value="DDE_3"/>
    <property type="match status" value="1"/>
</dbReference>
<dbReference type="Gene3D" id="3.30.420.10">
    <property type="entry name" value="Ribonuclease H-like superfamily/Ribonuclease H"/>
    <property type="match status" value="1"/>
</dbReference>
<proteinExistence type="predicted"/>